<dbReference type="InterPro" id="IPR053967">
    <property type="entry name" value="LlgE_F_G-like_D1"/>
</dbReference>
<evidence type="ECO:0000259" key="3">
    <source>
        <dbReference type="Pfam" id="PF00460"/>
    </source>
</evidence>
<dbReference type="Pfam" id="PF00460">
    <property type="entry name" value="Flg_bb_rod"/>
    <property type="match status" value="1"/>
</dbReference>
<dbReference type="Proteomes" id="UP001595969">
    <property type="component" value="Unassembled WGS sequence"/>
</dbReference>
<dbReference type="RefSeq" id="WP_204652855.1">
    <property type="nucleotide sequence ID" value="NZ_JAFBFD010000002.1"/>
</dbReference>
<keyword evidence="7" id="KW-1185">Reference proteome</keyword>
<name>A0ABV9MXH8_9ENTE</name>
<dbReference type="PANTHER" id="PTHR30435">
    <property type="entry name" value="FLAGELLAR PROTEIN"/>
    <property type="match status" value="1"/>
</dbReference>
<dbReference type="InterPro" id="IPR001444">
    <property type="entry name" value="Flag_bb_rod_N"/>
</dbReference>
<keyword evidence="2" id="KW-0975">Bacterial flagellum</keyword>
<dbReference type="InterPro" id="IPR010930">
    <property type="entry name" value="Flg_bb/hook_C_dom"/>
</dbReference>
<evidence type="ECO:0000259" key="4">
    <source>
        <dbReference type="Pfam" id="PF06429"/>
    </source>
</evidence>
<accession>A0ABV9MXH8</accession>
<dbReference type="EMBL" id="JBHSGS010000049">
    <property type="protein sequence ID" value="MFC4719861.1"/>
    <property type="molecule type" value="Genomic_DNA"/>
</dbReference>
<comment type="similarity">
    <text evidence="1 2">Belongs to the flagella basal body rod proteins family.</text>
</comment>
<dbReference type="PANTHER" id="PTHR30435:SF19">
    <property type="entry name" value="FLAGELLAR BASAL-BODY ROD PROTEIN FLGG"/>
    <property type="match status" value="1"/>
</dbReference>
<dbReference type="Pfam" id="PF22692">
    <property type="entry name" value="LlgE_F_G_D1"/>
    <property type="match status" value="1"/>
</dbReference>
<feature type="domain" description="Flagellar basal-body/hook protein C-terminal" evidence="4">
    <location>
        <begin position="208"/>
        <end position="252"/>
    </location>
</feature>
<keyword evidence="6" id="KW-0969">Cilium</keyword>
<dbReference type="InterPro" id="IPR020013">
    <property type="entry name" value="Flagellar_FlgE/F/G"/>
</dbReference>
<feature type="domain" description="Flagellar hook protein FlgE/F/G-like D1" evidence="5">
    <location>
        <begin position="92"/>
        <end position="158"/>
    </location>
</feature>
<dbReference type="Pfam" id="PF06429">
    <property type="entry name" value="Flg_bbr_C"/>
    <property type="match status" value="1"/>
</dbReference>
<feature type="domain" description="Flagellar basal body rod protein N-terminal" evidence="3">
    <location>
        <begin position="5"/>
        <end position="35"/>
    </location>
</feature>
<keyword evidence="6" id="KW-0282">Flagellum</keyword>
<sequence length="254" mass="27869">MNHLLNISRSGINGLQKKLDVTAQNLANVNTVGYKHKTLQFKELLNNPINAQAPANQNALPAAINRGTKAEEEQNLFQSGSLSETGNTWDFAISKESFFGVRDQNGQLLLTKDGAFHQNETGALVNQSGQTVEVVAIIPTNQWPKGETHVDPSGNITIKQGANYLQVGRLQTYQATNENDLQAVGNNTYQLNPTGQLIQNPINATIHQGVLEQSTTDVAQTMTEMMVTQRAYSLNTRALQSTDEMFSTINRLTD</sequence>
<evidence type="ECO:0000313" key="7">
    <source>
        <dbReference type="Proteomes" id="UP001595969"/>
    </source>
</evidence>
<reference evidence="7" key="1">
    <citation type="journal article" date="2019" name="Int. J. Syst. Evol. Microbiol.">
        <title>The Global Catalogue of Microorganisms (GCM) 10K type strain sequencing project: providing services to taxonomists for standard genome sequencing and annotation.</title>
        <authorList>
            <consortium name="The Broad Institute Genomics Platform"/>
            <consortium name="The Broad Institute Genome Sequencing Center for Infectious Disease"/>
            <person name="Wu L."/>
            <person name="Ma J."/>
        </authorList>
    </citation>
    <scope>NUCLEOTIDE SEQUENCE [LARGE SCALE GENOMIC DNA]</scope>
    <source>
        <strain evidence="7">CGMCC 1.19032</strain>
    </source>
</reference>
<protein>
    <submittedName>
        <fullName evidence="6">Flagellar hook-basal body protein</fullName>
    </submittedName>
</protein>
<gene>
    <name evidence="6" type="ORF">ACFO5I_08995</name>
</gene>
<evidence type="ECO:0000256" key="1">
    <source>
        <dbReference type="ARBA" id="ARBA00009677"/>
    </source>
</evidence>
<comment type="caution">
    <text evidence="6">The sequence shown here is derived from an EMBL/GenBank/DDBJ whole genome shotgun (WGS) entry which is preliminary data.</text>
</comment>
<evidence type="ECO:0000259" key="5">
    <source>
        <dbReference type="Pfam" id="PF22692"/>
    </source>
</evidence>
<organism evidence="6 7">
    <name type="scientific">Enterococcus lemanii</name>
    <dbReference type="NCBI Taxonomy" id="1159752"/>
    <lineage>
        <taxon>Bacteria</taxon>
        <taxon>Bacillati</taxon>
        <taxon>Bacillota</taxon>
        <taxon>Bacilli</taxon>
        <taxon>Lactobacillales</taxon>
        <taxon>Enterococcaceae</taxon>
        <taxon>Enterococcus</taxon>
    </lineage>
</organism>
<comment type="subcellular location">
    <subcellularLocation>
        <location evidence="2">Bacterial flagellum basal body</location>
    </subcellularLocation>
</comment>
<dbReference type="InterPro" id="IPR037925">
    <property type="entry name" value="FlgE/F/G-like"/>
</dbReference>
<dbReference type="SUPFAM" id="SSF117143">
    <property type="entry name" value="Flagellar hook protein flgE"/>
    <property type="match status" value="1"/>
</dbReference>
<proteinExistence type="inferred from homology"/>
<evidence type="ECO:0000313" key="6">
    <source>
        <dbReference type="EMBL" id="MFC4719861.1"/>
    </source>
</evidence>
<dbReference type="NCBIfam" id="TIGR03506">
    <property type="entry name" value="FlgEFG_subfam"/>
    <property type="match status" value="1"/>
</dbReference>
<keyword evidence="6" id="KW-0966">Cell projection</keyword>
<evidence type="ECO:0000256" key="2">
    <source>
        <dbReference type="RuleBase" id="RU362116"/>
    </source>
</evidence>